<dbReference type="STRING" id="137733.SAMN05421767_1249"/>
<gene>
    <name evidence="6" type="ORF">SAMN05421767_1249</name>
</gene>
<dbReference type="Gene3D" id="3.30.470.20">
    <property type="entry name" value="ATP-grasp fold, B domain"/>
    <property type="match status" value="1"/>
</dbReference>
<dbReference type="AlphaFoldDB" id="A0A1H9M5J3"/>
<dbReference type="Proteomes" id="UP000198556">
    <property type="component" value="Unassembled WGS sequence"/>
</dbReference>
<sequence length="375" mass="43166">MSQVIPGKIIGIVGDTMRIQTMILAGKQYGYDMYCYHNHELGRFKQADQEFIGEYQDKVALLDFCERVDALFIATPYIEIELRYLMSSKTQYFQSFELAEISQNLIVEKLFLENLQINVAPYSLVSTIDELPSAIESIGFPAILEENKKREMHYPPMTLLDNDLEPAVYDMIKAAPCMIKAIVPVKRHFTISVVRDFDGQVDVFPITEDVYIGNRLQFSIVSKGMNPKWTIELKRIAYQIMDSLSGVGIVTVQVILASNGIFYVEKVTMQPVVQHDFNQRQLGLSMNQLLVKTATGLPISLQKIDQEMLMIPIYPYMLGKMNLLNLIKPEWDFEYYTNTSQYEEEVIGILRLTGESHIDLMNEIETCDLFYNEHR</sequence>
<dbReference type="EMBL" id="FOGF01000024">
    <property type="protein sequence ID" value="SER18811.1"/>
    <property type="molecule type" value="Genomic_DNA"/>
</dbReference>
<keyword evidence="3 4" id="KW-0067">ATP-binding</keyword>
<dbReference type="RefSeq" id="WP_089746873.1">
    <property type="nucleotide sequence ID" value="NZ_FOGF01000024.1"/>
</dbReference>
<dbReference type="Pfam" id="PF02222">
    <property type="entry name" value="ATP-grasp"/>
    <property type="match status" value="1"/>
</dbReference>
<dbReference type="GO" id="GO:0006164">
    <property type="term" value="P:purine nucleotide biosynthetic process"/>
    <property type="evidence" value="ECO:0007669"/>
    <property type="project" value="UniProtKB-KW"/>
</dbReference>
<organism evidence="6 7">
    <name type="scientific">Granulicatella balaenopterae</name>
    <dbReference type="NCBI Taxonomy" id="137733"/>
    <lineage>
        <taxon>Bacteria</taxon>
        <taxon>Bacillati</taxon>
        <taxon>Bacillota</taxon>
        <taxon>Bacilli</taxon>
        <taxon>Lactobacillales</taxon>
        <taxon>Carnobacteriaceae</taxon>
        <taxon>Granulicatella</taxon>
    </lineage>
</organism>
<evidence type="ECO:0000256" key="3">
    <source>
        <dbReference type="ARBA" id="ARBA00022840"/>
    </source>
</evidence>
<keyword evidence="7" id="KW-1185">Reference proteome</keyword>
<evidence type="ECO:0000256" key="4">
    <source>
        <dbReference type="PROSITE-ProRule" id="PRU00409"/>
    </source>
</evidence>
<dbReference type="SUPFAM" id="SSF56059">
    <property type="entry name" value="Glutathione synthetase ATP-binding domain-like"/>
    <property type="match status" value="1"/>
</dbReference>
<accession>A0A1H9M5J3</accession>
<evidence type="ECO:0000256" key="2">
    <source>
        <dbReference type="ARBA" id="ARBA00022755"/>
    </source>
</evidence>
<dbReference type="PROSITE" id="PS50975">
    <property type="entry name" value="ATP_GRASP"/>
    <property type="match status" value="1"/>
</dbReference>
<dbReference type="OrthoDB" id="9804625at2"/>
<proteinExistence type="predicted"/>
<evidence type="ECO:0000256" key="1">
    <source>
        <dbReference type="ARBA" id="ARBA00022741"/>
    </source>
</evidence>
<dbReference type="Gene3D" id="3.40.50.20">
    <property type="match status" value="1"/>
</dbReference>
<dbReference type="InterPro" id="IPR013815">
    <property type="entry name" value="ATP_grasp_subdomain_1"/>
</dbReference>
<name>A0A1H9M5J3_9LACT</name>
<evidence type="ECO:0000313" key="7">
    <source>
        <dbReference type="Proteomes" id="UP000198556"/>
    </source>
</evidence>
<dbReference type="GO" id="GO:0046872">
    <property type="term" value="F:metal ion binding"/>
    <property type="evidence" value="ECO:0007669"/>
    <property type="project" value="InterPro"/>
</dbReference>
<dbReference type="PANTHER" id="PTHR11609">
    <property type="entry name" value="PURINE BIOSYNTHESIS PROTEIN 6/7, PUR6/7"/>
    <property type="match status" value="1"/>
</dbReference>
<keyword evidence="2" id="KW-0658">Purine biosynthesis</keyword>
<keyword evidence="1 4" id="KW-0547">Nucleotide-binding</keyword>
<dbReference type="InterPro" id="IPR003135">
    <property type="entry name" value="ATP-grasp_carboxylate-amine"/>
</dbReference>
<protein>
    <submittedName>
        <fullName evidence="6">5-(Carboxyamino)imidazole ribonucleotide synthase</fullName>
    </submittedName>
</protein>
<dbReference type="InterPro" id="IPR011761">
    <property type="entry name" value="ATP-grasp"/>
</dbReference>
<evidence type="ECO:0000313" key="6">
    <source>
        <dbReference type="EMBL" id="SER18811.1"/>
    </source>
</evidence>
<evidence type="ECO:0000259" key="5">
    <source>
        <dbReference type="PROSITE" id="PS50975"/>
    </source>
</evidence>
<reference evidence="6 7" key="1">
    <citation type="submission" date="2016-10" db="EMBL/GenBank/DDBJ databases">
        <authorList>
            <person name="de Groot N.N."/>
        </authorList>
    </citation>
    <scope>NUCLEOTIDE SEQUENCE [LARGE SCALE GENOMIC DNA]</scope>
    <source>
        <strain evidence="6 7">DSM 15827</strain>
    </source>
</reference>
<dbReference type="GO" id="GO:0005524">
    <property type="term" value="F:ATP binding"/>
    <property type="evidence" value="ECO:0007669"/>
    <property type="project" value="UniProtKB-UniRule"/>
</dbReference>
<dbReference type="PANTHER" id="PTHR11609:SF5">
    <property type="entry name" value="PHOSPHORIBOSYLAMINOIMIDAZOLE CARBOXYLASE"/>
    <property type="match status" value="1"/>
</dbReference>
<dbReference type="Gene3D" id="3.30.1490.20">
    <property type="entry name" value="ATP-grasp fold, A domain"/>
    <property type="match status" value="1"/>
</dbReference>
<feature type="domain" description="ATP-grasp" evidence="5">
    <location>
        <begin position="109"/>
        <end position="295"/>
    </location>
</feature>
<dbReference type="GO" id="GO:0005829">
    <property type="term" value="C:cytosol"/>
    <property type="evidence" value="ECO:0007669"/>
    <property type="project" value="TreeGrafter"/>
</dbReference>